<reference evidence="4" key="1">
    <citation type="journal article" date="2019" name="Int. J. Syst. Evol. Microbiol.">
        <title>The Global Catalogue of Microorganisms (GCM) 10K type strain sequencing project: providing services to taxonomists for standard genome sequencing and annotation.</title>
        <authorList>
            <consortium name="The Broad Institute Genomics Platform"/>
            <consortium name="The Broad Institute Genome Sequencing Center for Infectious Disease"/>
            <person name="Wu L."/>
            <person name="Ma J."/>
        </authorList>
    </citation>
    <scope>NUCLEOTIDE SEQUENCE [LARGE SCALE GENOMIC DNA]</scope>
    <source>
        <strain evidence="4">JCM 3115</strain>
    </source>
</reference>
<keyword evidence="1" id="KW-0238">DNA-binding</keyword>
<organism evidence="3 4">
    <name type="scientific">Streptosporangium pseudovulgare</name>
    <dbReference type="NCBI Taxonomy" id="35765"/>
    <lineage>
        <taxon>Bacteria</taxon>
        <taxon>Bacillati</taxon>
        <taxon>Actinomycetota</taxon>
        <taxon>Actinomycetes</taxon>
        <taxon>Streptosporangiales</taxon>
        <taxon>Streptosporangiaceae</taxon>
        <taxon>Streptosporangium</taxon>
    </lineage>
</organism>
<evidence type="ECO:0000256" key="1">
    <source>
        <dbReference type="PROSITE-ProRule" id="PRU01248"/>
    </source>
</evidence>
<dbReference type="EMBL" id="BMQJ01000018">
    <property type="protein sequence ID" value="GGQ22306.1"/>
    <property type="molecule type" value="Genomic_DNA"/>
</dbReference>
<feature type="domain" description="Core-binding (CB)" evidence="2">
    <location>
        <begin position="38"/>
        <end position="122"/>
    </location>
</feature>
<proteinExistence type="predicted"/>
<evidence type="ECO:0000313" key="4">
    <source>
        <dbReference type="Proteomes" id="UP000611554"/>
    </source>
</evidence>
<comment type="caution">
    <text evidence="3">The sequence shown here is derived from an EMBL/GenBank/DDBJ whole genome shotgun (WGS) entry which is preliminary data.</text>
</comment>
<dbReference type="SUPFAM" id="SSF56349">
    <property type="entry name" value="DNA breaking-rejoining enzymes"/>
    <property type="match status" value="1"/>
</dbReference>
<gene>
    <name evidence="3" type="ORF">GCM10010140_60750</name>
</gene>
<sequence>MITLSRLIEVLTDLDLLHDGSVPEIRSWIERVICNLTPGFIDPVRQWLLVLLNGDTRADRRSSSSIYVYFGCVRPFLDDWAAGYDHLREVTRSDIHAVLGPLNGSRRHTATSAVRSLFGFAKKRGLILANPTTGLKGRPADFALPRTSRD</sequence>
<keyword evidence="4" id="KW-1185">Reference proteome</keyword>
<evidence type="ECO:0000259" key="2">
    <source>
        <dbReference type="PROSITE" id="PS51900"/>
    </source>
</evidence>
<dbReference type="PROSITE" id="PS51900">
    <property type="entry name" value="CB"/>
    <property type="match status" value="1"/>
</dbReference>
<accession>A0ABQ2REC1</accession>
<name>A0ABQ2REC1_9ACTN</name>
<dbReference type="InterPro" id="IPR011010">
    <property type="entry name" value="DNA_brk_join_enz"/>
</dbReference>
<evidence type="ECO:0000313" key="3">
    <source>
        <dbReference type="EMBL" id="GGQ22306.1"/>
    </source>
</evidence>
<dbReference type="InterPro" id="IPR044068">
    <property type="entry name" value="CB"/>
</dbReference>
<protein>
    <recommendedName>
        <fullName evidence="2">Core-binding (CB) domain-containing protein</fullName>
    </recommendedName>
</protein>
<dbReference type="Proteomes" id="UP000611554">
    <property type="component" value="Unassembled WGS sequence"/>
</dbReference>